<accession>A0AAV3Z403</accession>
<sequence>MRLSAPPSGQGTVAGLKPMTDKSLQISGQSTTRGSHVLRPPLGQGASGGARTHAIRVPAERKWIREISKCPSVENVHYDLMTNS</sequence>
<dbReference type="Proteomes" id="UP000735302">
    <property type="component" value="Unassembled WGS sequence"/>
</dbReference>
<name>A0AAV3Z403_9GAST</name>
<feature type="compositionally biased region" description="Polar residues" evidence="1">
    <location>
        <begin position="22"/>
        <end position="34"/>
    </location>
</feature>
<reference evidence="2 3" key="1">
    <citation type="journal article" date="2021" name="Elife">
        <title>Chloroplast acquisition without the gene transfer in kleptoplastic sea slugs, Plakobranchus ocellatus.</title>
        <authorList>
            <person name="Maeda T."/>
            <person name="Takahashi S."/>
            <person name="Yoshida T."/>
            <person name="Shimamura S."/>
            <person name="Takaki Y."/>
            <person name="Nagai Y."/>
            <person name="Toyoda A."/>
            <person name="Suzuki Y."/>
            <person name="Arimoto A."/>
            <person name="Ishii H."/>
            <person name="Satoh N."/>
            <person name="Nishiyama T."/>
            <person name="Hasebe M."/>
            <person name="Maruyama T."/>
            <person name="Minagawa J."/>
            <person name="Obokata J."/>
            <person name="Shigenobu S."/>
        </authorList>
    </citation>
    <scope>NUCLEOTIDE SEQUENCE [LARGE SCALE GENOMIC DNA]</scope>
</reference>
<comment type="caution">
    <text evidence="2">The sequence shown here is derived from an EMBL/GenBank/DDBJ whole genome shotgun (WGS) entry which is preliminary data.</text>
</comment>
<evidence type="ECO:0000256" key="1">
    <source>
        <dbReference type="SAM" id="MobiDB-lite"/>
    </source>
</evidence>
<dbReference type="AlphaFoldDB" id="A0AAV3Z403"/>
<proteinExistence type="predicted"/>
<dbReference type="EMBL" id="BLXT01002056">
    <property type="protein sequence ID" value="GFN90585.1"/>
    <property type="molecule type" value="Genomic_DNA"/>
</dbReference>
<keyword evidence="3" id="KW-1185">Reference proteome</keyword>
<organism evidence="2 3">
    <name type="scientific">Plakobranchus ocellatus</name>
    <dbReference type="NCBI Taxonomy" id="259542"/>
    <lineage>
        <taxon>Eukaryota</taxon>
        <taxon>Metazoa</taxon>
        <taxon>Spiralia</taxon>
        <taxon>Lophotrochozoa</taxon>
        <taxon>Mollusca</taxon>
        <taxon>Gastropoda</taxon>
        <taxon>Heterobranchia</taxon>
        <taxon>Euthyneura</taxon>
        <taxon>Panpulmonata</taxon>
        <taxon>Sacoglossa</taxon>
        <taxon>Placobranchoidea</taxon>
        <taxon>Plakobranchidae</taxon>
        <taxon>Plakobranchus</taxon>
    </lineage>
</organism>
<evidence type="ECO:0000313" key="2">
    <source>
        <dbReference type="EMBL" id="GFN90585.1"/>
    </source>
</evidence>
<evidence type="ECO:0000313" key="3">
    <source>
        <dbReference type="Proteomes" id="UP000735302"/>
    </source>
</evidence>
<feature type="region of interest" description="Disordered" evidence="1">
    <location>
        <begin position="1"/>
        <end position="54"/>
    </location>
</feature>
<gene>
    <name evidence="2" type="ORF">PoB_001709100</name>
</gene>
<protein>
    <submittedName>
        <fullName evidence="2">Uncharacterized protein</fullName>
    </submittedName>
</protein>